<dbReference type="CTD" id="20314438"/>
<reference evidence="1 2" key="1">
    <citation type="submission" date="2013-11" db="EMBL/GenBank/DDBJ databases">
        <title>Opisthorchis viverrini - life in the bile duct.</title>
        <authorList>
            <person name="Young N.D."/>
            <person name="Nagarajan N."/>
            <person name="Lin S.J."/>
            <person name="Korhonen P.K."/>
            <person name="Jex A.R."/>
            <person name="Hall R.S."/>
            <person name="Safavi-Hemami H."/>
            <person name="Kaewkong W."/>
            <person name="Bertrand D."/>
            <person name="Gao S."/>
            <person name="Seet Q."/>
            <person name="Wongkham S."/>
            <person name="Teh B.T."/>
            <person name="Wongkham C."/>
            <person name="Intapan P.M."/>
            <person name="Maleewong W."/>
            <person name="Yang X."/>
            <person name="Hu M."/>
            <person name="Wang Z."/>
            <person name="Hofmann A."/>
            <person name="Sternberg P.W."/>
            <person name="Tan P."/>
            <person name="Wang J."/>
            <person name="Gasser R.B."/>
        </authorList>
    </citation>
    <scope>NUCLEOTIDE SEQUENCE [LARGE SCALE GENOMIC DNA]</scope>
</reference>
<organism evidence="1 2">
    <name type="scientific">Opisthorchis viverrini</name>
    <name type="common">Southeast Asian liver fluke</name>
    <dbReference type="NCBI Taxonomy" id="6198"/>
    <lineage>
        <taxon>Eukaryota</taxon>
        <taxon>Metazoa</taxon>
        <taxon>Spiralia</taxon>
        <taxon>Lophotrochozoa</taxon>
        <taxon>Platyhelminthes</taxon>
        <taxon>Trematoda</taxon>
        <taxon>Digenea</taxon>
        <taxon>Opisthorchiida</taxon>
        <taxon>Opisthorchiata</taxon>
        <taxon>Opisthorchiidae</taxon>
        <taxon>Opisthorchis</taxon>
    </lineage>
</organism>
<dbReference type="EMBL" id="KL596620">
    <property type="protein sequence ID" value="KER34074.1"/>
    <property type="molecule type" value="Genomic_DNA"/>
</dbReference>
<sequence>MADEITWATEPLATDHRLSLSLQRYRASHEAIYNVIGIGIICPPSVSSVPTLIIPLKDE</sequence>
<name>A0A075AJW1_OPIVI</name>
<evidence type="ECO:0000313" key="2">
    <source>
        <dbReference type="Proteomes" id="UP000054324"/>
    </source>
</evidence>
<dbReference type="AlphaFoldDB" id="A0A075AJW1"/>
<accession>A0A075AJW1</accession>
<dbReference type="RefSeq" id="XP_009162222.1">
    <property type="nucleotide sequence ID" value="XM_009163958.1"/>
</dbReference>
<keyword evidence="2" id="KW-1185">Reference proteome</keyword>
<gene>
    <name evidence="1" type="ORF">T265_00250</name>
</gene>
<dbReference type="GeneID" id="20314438"/>
<protein>
    <submittedName>
        <fullName evidence="1">Uncharacterized protein</fullName>
    </submittedName>
</protein>
<dbReference type="KEGG" id="ovi:T265_00250"/>
<proteinExistence type="predicted"/>
<dbReference type="Proteomes" id="UP000054324">
    <property type="component" value="Unassembled WGS sequence"/>
</dbReference>
<evidence type="ECO:0000313" key="1">
    <source>
        <dbReference type="EMBL" id="KER34074.1"/>
    </source>
</evidence>